<keyword evidence="1" id="KW-0472">Membrane</keyword>
<sequence length="331" mass="36117">MDLDAYVAEHGAEWRRLEDLSRRRRLNAAEADELVALYQRAATHLSLIRSRSPDPILVARLSRLVLAARNALTGSPSFSFAGIGRFFTKTFPLSVYRAWPWWCGVATVFSLLSFGLMAYIVAEPSAAGYFFTDDEINQLVNQDFAGYYSEYLPQNQFLRVWTHNALLTGMCLASGVAFAPVVYLLFFNALNVGLIGGVMIAYGHADVFFGLIVPHGLLELTAVYIGAGVGLRIGWAWVAPGPLRTRGRALADTALEGILVALGLIAVLFVSGLLEAFVTPAPVPNILKDFVGFVVWALFLAYVFLFGRKAHLEGVTTETPGEIREAALPAA</sequence>
<feature type="transmembrane region" description="Helical" evidence="1">
    <location>
        <begin position="258"/>
        <end position="278"/>
    </location>
</feature>
<dbReference type="Pfam" id="PF01944">
    <property type="entry name" value="SpoIIM"/>
    <property type="match status" value="1"/>
</dbReference>
<dbReference type="Proteomes" id="UP001500620">
    <property type="component" value="Unassembled WGS sequence"/>
</dbReference>
<evidence type="ECO:0000313" key="2">
    <source>
        <dbReference type="EMBL" id="GAA4257931.1"/>
    </source>
</evidence>
<keyword evidence="1" id="KW-1133">Transmembrane helix</keyword>
<dbReference type="PANTHER" id="PTHR35337">
    <property type="entry name" value="SLR1478 PROTEIN"/>
    <property type="match status" value="1"/>
</dbReference>
<feature type="transmembrane region" description="Helical" evidence="1">
    <location>
        <begin position="192"/>
        <end position="213"/>
    </location>
</feature>
<feature type="transmembrane region" description="Helical" evidence="1">
    <location>
        <begin position="165"/>
        <end position="186"/>
    </location>
</feature>
<evidence type="ECO:0000313" key="3">
    <source>
        <dbReference type="Proteomes" id="UP001500620"/>
    </source>
</evidence>
<dbReference type="InterPro" id="IPR002798">
    <property type="entry name" value="SpoIIM-like"/>
</dbReference>
<feature type="transmembrane region" description="Helical" evidence="1">
    <location>
        <begin position="99"/>
        <end position="122"/>
    </location>
</feature>
<name>A0ABP8DKC8_9ACTN</name>
<dbReference type="RefSeq" id="WP_345134882.1">
    <property type="nucleotide sequence ID" value="NZ_BAABAT010000029.1"/>
</dbReference>
<keyword evidence="1" id="KW-0812">Transmembrane</keyword>
<feature type="transmembrane region" description="Helical" evidence="1">
    <location>
        <begin position="220"/>
        <end position="238"/>
    </location>
</feature>
<protein>
    <submittedName>
        <fullName evidence="2">Stage II sporulation protein M</fullName>
    </submittedName>
</protein>
<dbReference type="PANTHER" id="PTHR35337:SF1">
    <property type="entry name" value="SLR1478 PROTEIN"/>
    <property type="match status" value="1"/>
</dbReference>
<comment type="caution">
    <text evidence="2">The sequence shown here is derived from an EMBL/GenBank/DDBJ whole genome shotgun (WGS) entry which is preliminary data.</text>
</comment>
<accession>A0ABP8DKC8</accession>
<organism evidence="2 3">
    <name type="scientific">Dactylosporangium darangshiense</name>
    <dbReference type="NCBI Taxonomy" id="579108"/>
    <lineage>
        <taxon>Bacteria</taxon>
        <taxon>Bacillati</taxon>
        <taxon>Actinomycetota</taxon>
        <taxon>Actinomycetes</taxon>
        <taxon>Micromonosporales</taxon>
        <taxon>Micromonosporaceae</taxon>
        <taxon>Dactylosporangium</taxon>
    </lineage>
</organism>
<proteinExistence type="predicted"/>
<reference evidence="3" key="1">
    <citation type="journal article" date="2019" name="Int. J. Syst. Evol. Microbiol.">
        <title>The Global Catalogue of Microorganisms (GCM) 10K type strain sequencing project: providing services to taxonomists for standard genome sequencing and annotation.</title>
        <authorList>
            <consortium name="The Broad Institute Genomics Platform"/>
            <consortium name="The Broad Institute Genome Sequencing Center for Infectious Disease"/>
            <person name="Wu L."/>
            <person name="Ma J."/>
        </authorList>
    </citation>
    <scope>NUCLEOTIDE SEQUENCE [LARGE SCALE GENOMIC DNA]</scope>
    <source>
        <strain evidence="3">JCM 17441</strain>
    </source>
</reference>
<gene>
    <name evidence="2" type="ORF">GCM10022255_076700</name>
</gene>
<evidence type="ECO:0000256" key="1">
    <source>
        <dbReference type="SAM" id="Phobius"/>
    </source>
</evidence>
<dbReference type="EMBL" id="BAABAT010000029">
    <property type="protein sequence ID" value="GAA4257931.1"/>
    <property type="molecule type" value="Genomic_DNA"/>
</dbReference>
<feature type="transmembrane region" description="Helical" evidence="1">
    <location>
        <begin position="290"/>
        <end position="307"/>
    </location>
</feature>
<keyword evidence="3" id="KW-1185">Reference proteome</keyword>